<dbReference type="EMBL" id="MK797984">
    <property type="protein sequence ID" value="QCG76021.1"/>
    <property type="molecule type" value="Genomic_DNA"/>
</dbReference>
<evidence type="ECO:0000313" key="4">
    <source>
        <dbReference type="Proteomes" id="UP000316733"/>
    </source>
</evidence>
<evidence type="ECO:0000259" key="2">
    <source>
        <dbReference type="Pfam" id="PF13476"/>
    </source>
</evidence>
<proteinExistence type="predicted"/>
<feature type="coiled-coil region" evidence="1">
    <location>
        <begin position="177"/>
        <end position="225"/>
    </location>
</feature>
<dbReference type="InterPro" id="IPR027417">
    <property type="entry name" value="P-loop_NTPase"/>
</dbReference>
<dbReference type="Gene3D" id="3.40.50.300">
    <property type="entry name" value="P-loop containing nucleotide triphosphate hydrolases"/>
    <property type="match status" value="2"/>
</dbReference>
<name>A0A4Y1LUE5_9CAUD</name>
<keyword evidence="3" id="KW-0255">Endonuclease</keyword>
<dbReference type="Pfam" id="PF13476">
    <property type="entry name" value="AAA_23"/>
    <property type="match status" value="1"/>
</dbReference>
<dbReference type="Proteomes" id="UP000316733">
    <property type="component" value="Segment"/>
</dbReference>
<feature type="domain" description="Rad50/SbcC-type AAA" evidence="2">
    <location>
        <begin position="6"/>
        <end position="219"/>
    </location>
</feature>
<dbReference type="PANTHER" id="PTHR32114:SF2">
    <property type="entry name" value="ABC TRANSPORTER ABCH.3"/>
    <property type="match status" value="1"/>
</dbReference>
<dbReference type="SUPFAM" id="SSF52540">
    <property type="entry name" value="P-loop containing nucleoside triphosphate hydrolases"/>
    <property type="match status" value="1"/>
</dbReference>
<reference evidence="4" key="1">
    <citation type="journal article" date="2020" name="bioRxiv">
        <title>Integrative omics analysis of Pseudomonas aeruginosa virus PA5oct highlights the molecular complexity of jumbo phages.</title>
        <authorList>
            <person name="Lood C."/>
            <person name="Danis-Wlodarczyk K."/>
            <person name="Blasdel B.G."/>
            <person name="Jang H.B."/>
            <person name="Vandenheuvel D."/>
            <person name="Briers Y."/>
            <person name="Noben J.-P."/>
            <person name="van Noort V."/>
            <person name="Drulis-Kawa Z."/>
            <person name="Lavigne R."/>
        </authorList>
    </citation>
    <scope>NUCLEOTIDE SEQUENCE [LARGE SCALE GENOMIC DNA]</scope>
</reference>
<protein>
    <submittedName>
        <fullName evidence="3">Recombination endonuclease subunit</fullName>
    </submittedName>
</protein>
<accession>A0A4Y1LUE5</accession>
<sequence length="584" mass="67400">MLKFKSISMRNFMSVGNNTQTILLDENDLTLVLGENLDLGGNDSKNGTGKTAKLNALSYALFGTALTNIRKENLINKTNEKNMYVKLEFSLNNKEYKIERGRKPNIFKVIINNKELETDETDEAQGDSRQTQLALEKELGFSHNMFKNIIALNTYSTPFLSMKTTEQRELIEQLLGITKLSEKADILKNLVKDTKDRIKEEEFRIKAIQEANKSIEQNIASMELRSKAWDKRHLDTLQEYRESLEHLNKIDIDTEIEMHKVLKEISIKEREKNDILKEYNIVEREIQSLSTTVSHLSSQLLKTTEHNECPTCGQELNDSHTSLTESLKLKLESATNSLKEKENEKELILNTLNSIFIPEKPSTFYSSLDDVYNHKTMINTLEHSIEKEEMLTNPHVENVSILRDSIKQVDFETINTLVSLRDHQEFLLKLLTSKDSFIRKKIIDQNLSYLNTRLAHYLIKIGLPHEVKFMSDLEVQITEHGRELDFDNLSRGERTRLILSLSWAFRDVFESLNYKINLLYIDELIDNGLDTRGVESALSILKQMSRDSSRKVFLVSHREELIGRVDVQLKAVKEGGFTSYTIEG</sequence>
<dbReference type="InterPro" id="IPR038729">
    <property type="entry name" value="Rad50/SbcC_AAA"/>
</dbReference>
<keyword evidence="3" id="KW-0378">Hydrolase</keyword>
<gene>
    <name evidence="3" type="ORF">EST35_0139</name>
</gene>
<organism evidence="3 4">
    <name type="scientific">Pseudomonas phage vB_PaeM_PA5oct</name>
    <dbReference type="NCBI Taxonomy" id="2163605"/>
    <lineage>
        <taxon>Viruses</taxon>
        <taxon>Duplodnaviria</taxon>
        <taxon>Heunggongvirae</taxon>
        <taxon>Uroviricota</taxon>
        <taxon>Caudoviricetes</taxon>
        <taxon>Arenbergviridae</taxon>
        <taxon>Wroclawvirus</taxon>
        <taxon>Wroclawvirus PA5oct</taxon>
    </lineage>
</organism>
<evidence type="ECO:0000313" key="3">
    <source>
        <dbReference type="EMBL" id="QCG76021.1"/>
    </source>
</evidence>
<keyword evidence="3" id="KW-0540">Nuclease</keyword>
<keyword evidence="1" id="KW-0175">Coiled coil</keyword>
<dbReference type="PANTHER" id="PTHR32114">
    <property type="entry name" value="ABC TRANSPORTER ABCH.3"/>
    <property type="match status" value="1"/>
</dbReference>
<feature type="coiled-coil region" evidence="1">
    <location>
        <begin position="324"/>
        <end position="351"/>
    </location>
</feature>
<dbReference type="GO" id="GO:0004519">
    <property type="term" value="F:endonuclease activity"/>
    <property type="evidence" value="ECO:0007669"/>
    <property type="project" value="UniProtKB-KW"/>
</dbReference>
<evidence type="ECO:0000256" key="1">
    <source>
        <dbReference type="SAM" id="Coils"/>
    </source>
</evidence>
<keyword evidence="4" id="KW-1185">Reference proteome</keyword>